<feature type="transmembrane region" description="Helical" evidence="5">
    <location>
        <begin position="174"/>
        <end position="197"/>
    </location>
</feature>
<reference evidence="6" key="1">
    <citation type="journal article" date="2022" name="Cell Host Microbe">
        <title>Colonization of the live biotherapeutic product VE303 and modulation of the microbiota and metabolites in healthy volunteers.</title>
        <authorList>
            <person name="Dsouza M."/>
            <person name="Menon R."/>
            <person name="Crossette E."/>
            <person name="Bhattarai S.K."/>
            <person name="Schneider J."/>
            <person name="Kim Y.G."/>
            <person name="Reddy S."/>
            <person name="Caballero S."/>
            <person name="Felix C."/>
            <person name="Cornacchione L."/>
            <person name="Hendrickson J."/>
            <person name="Watson A.R."/>
            <person name="Minot S.S."/>
            <person name="Greenfield N."/>
            <person name="Schopf L."/>
            <person name="Szabady R."/>
            <person name="Patarroyo J."/>
            <person name="Smith W."/>
            <person name="Harrison P."/>
            <person name="Kuijper E.J."/>
            <person name="Kelly C.P."/>
            <person name="Olle B."/>
            <person name="Bobilev D."/>
            <person name="Silber J.L."/>
            <person name="Bucci V."/>
            <person name="Roberts B."/>
            <person name="Faith J."/>
            <person name="Norman J.M."/>
        </authorList>
    </citation>
    <scope>NUCLEOTIDE SEQUENCE</scope>
    <source>
        <strain evidence="6">VE303-04</strain>
    </source>
</reference>
<keyword evidence="6" id="KW-0645">Protease</keyword>
<evidence type="ECO:0000313" key="7">
    <source>
        <dbReference type="EMBL" id="MDB2003065.1"/>
    </source>
</evidence>
<feature type="transmembrane region" description="Helical" evidence="5">
    <location>
        <begin position="57"/>
        <end position="81"/>
    </location>
</feature>
<keyword evidence="2 5" id="KW-0812">Transmembrane</keyword>
<evidence type="ECO:0000256" key="4">
    <source>
        <dbReference type="ARBA" id="ARBA00023136"/>
    </source>
</evidence>
<keyword evidence="6" id="KW-0378">Hydrolase</keyword>
<evidence type="ECO:0000256" key="3">
    <source>
        <dbReference type="ARBA" id="ARBA00022989"/>
    </source>
</evidence>
<dbReference type="GO" id="GO:0008233">
    <property type="term" value="F:peptidase activity"/>
    <property type="evidence" value="ECO:0007669"/>
    <property type="project" value="UniProtKB-KW"/>
</dbReference>
<feature type="transmembrane region" description="Helical" evidence="5">
    <location>
        <begin position="101"/>
        <end position="122"/>
    </location>
</feature>
<evidence type="ECO:0000313" key="6">
    <source>
        <dbReference type="EMBL" id="MCK0086650.1"/>
    </source>
</evidence>
<protein>
    <submittedName>
        <fullName evidence="6">Rhomboid family intramembrane serine protease</fullName>
    </submittedName>
</protein>
<comment type="caution">
    <text evidence="6">The sequence shown here is derived from an EMBL/GenBank/DDBJ whole genome shotgun (WGS) entry which is preliminary data.</text>
</comment>
<evidence type="ECO:0000313" key="8">
    <source>
        <dbReference type="Proteomes" id="UP001203136"/>
    </source>
</evidence>
<reference evidence="7" key="2">
    <citation type="submission" date="2023-01" db="EMBL/GenBank/DDBJ databases">
        <title>Human gut microbiome strain richness.</title>
        <authorList>
            <person name="Chen-Liaw A."/>
        </authorList>
    </citation>
    <scope>NUCLEOTIDE SEQUENCE</scope>
    <source>
        <strain evidence="7">B1_m1001713B170214d0_201011</strain>
    </source>
</reference>
<keyword evidence="4 5" id="KW-0472">Membrane</keyword>
<keyword evidence="3 5" id="KW-1133">Transmembrane helix</keyword>
<dbReference type="EMBL" id="JAINVB010000001">
    <property type="protein sequence ID" value="MCK0086650.1"/>
    <property type="molecule type" value="Genomic_DNA"/>
</dbReference>
<evidence type="ECO:0000256" key="1">
    <source>
        <dbReference type="ARBA" id="ARBA00004141"/>
    </source>
</evidence>
<organism evidence="6 8">
    <name type="scientific">Clostridium symbiosum</name>
    <name type="common">Bacteroides symbiosus</name>
    <dbReference type="NCBI Taxonomy" id="1512"/>
    <lineage>
        <taxon>Bacteria</taxon>
        <taxon>Bacillati</taxon>
        <taxon>Bacillota</taxon>
        <taxon>Clostridia</taxon>
        <taxon>Lachnospirales</taxon>
        <taxon>Lachnospiraceae</taxon>
        <taxon>Otoolea</taxon>
    </lineage>
</organism>
<dbReference type="AlphaFoldDB" id="A0AAW6AXZ4"/>
<name>A0AAW6AXZ4_CLOSY</name>
<evidence type="ECO:0000256" key="2">
    <source>
        <dbReference type="ARBA" id="ARBA00022692"/>
    </source>
</evidence>
<dbReference type="GO" id="GO:0016020">
    <property type="term" value="C:membrane"/>
    <property type="evidence" value="ECO:0007669"/>
    <property type="project" value="UniProtKB-SubCell"/>
</dbReference>
<dbReference type="SUPFAM" id="SSF144091">
    <property type="entry name" value="Rhomboid-like"/>
    <property type="match status" value="1"/>
</dbReference>
<feature type="transmembrane region" description="Helical" evidence="5">
    <location>
        <begin position="20"/>
        <end position="45"/>
    </location>
</feature>
<dbReference type="RefSeq" id="WP_003498977.1">
    <property type="nucleotide sequence ID" value="NZ_BAABZD010000011.1"/>
</dbReference>
<sequence length="282" mass="33026">MNFFRNLEYKYGKYAIRNLMYYIIMMYLAGILLNLINPMFYYLYLSLDAKAILSGQIWRVVTFLICPPASGILFNLIAMYLYYSLGTTLERTWGAFRFNVYFFMGVLGHILAAFIIYFVTGTSYPLTTYYLNESLLLAFAVTFPELQFWLMGILPIKAKWLGIFIGAQFLYDFFFGGVVSKIGIGLSMLNFVIFFLMTRNYRQVNPKEVKRKQEFKSQMKKAEVQKILLTHHKCAVCGRTEKDDPNLEFRFCSKCAGGLEYCMDHLYTHKHVSEEDLKEMRQ</sequence>
<dbReference type="GO" id="GO:0006508">
    <property type="term" value="P:proteolysis"/>
    <property type="evidence" value="ECO:0007669"/>
    <property type="project" value="UniProtKB-KW"/>
</dbReference>
<dbReference type="Proteomes" id="UP001203136">
    <property type="component" value="Unassembled WGS sequence"/>
</dbReference>
<proteinExistence type="predicted"/>
<dbReference type="InterPro" id="IPR035952">
    <property type="entry name" value="Rhomboid-like_sf"/>
</dbReference>
<dbReference type="EMBL" id="JAQLGM010000123">
    <property type="protein sequence ID" value="MDB2003065.1"/>
    <property type="molecule type" value="Genomic_DNA"/>
</dbReference>
<accession>A0AAW6AXZ4</accession>
<gene>
    <name evidence="6" type="ORF">K5I21_12340</name>
    <name evidence="7" type="ORF">PM006_22925</name>
</gene>
<evidence type="ECO:0000256" key="5">
    <source>
        <dbReference type="SAM" id="Phobius"/>
    </source>
</evidence>
<dbReference type="Proteomes" id="UP001300871">
    <property type="component" value="Unassembled WGS sequence"/>
</dbReference>
<dbReference type="GeneID" id="57970167"/>
<comment type="subcellular location">
    <subcellularLocation>
        <location evidence="1">Membrane</location>
        <topology evidence="1">Multi-pass membrane protein</topology>
    </subcellularLocation>
</comment>